<dbReference type="OrthoDB" id="5954308at2759"/>
<proteinExistence type="predicted"/>
<feature type="transmembrane region" description="Helical" evidence="1">
    <location>
        <begin position="65"/>
        <end position="83"/>
    </location>
</feature>
<feature type="transmembrane region" description="Helical" evidence="1">
    <location>
        <begin position="157"/>
        <end position="175"/>
    </location>
</feature>
<feature type="transmembrane region" description="Helical" evidence="1">
    <location>
        <begin position="89"/>
        <end position="109"/>
    </location>
</feature>
<evidence type="ECO:0000256" key="1">
    <source>
        <dbReference type="SAM" id="Phobius"/>
    </source>
</evidence>
<reference evidence="2 3" key="1">
    <citation type="submission" date="2016-07" db="EMBL/GenBank/DDBJ databases">
        <title>Pervasive Adenine N6-methylation of Active Genes in Fungi.</title>
        <authorList>
            <consortium name="DOE Joint Genome Institute"/>
            <person name="Mondo S.J."/>
            <person name="Dannebaum R.O."/>
            <person name="Kuo R.C."/>
            <person name="Labutti K."/>
            <person name="Haridas S."/>
            <person name="Kuo A."/>
            <person name="Salamov A."/>
            <person name="Ahrendt S.R."/>
            <person name="Lipzen A."/>
            <person name="Sullivan W."/>
            <person name="Andreopoulos W.B."/>
            <person name="Clum A."/>
            <person name="Lindquist E."/>
            <person name="Daum C."/>
            <person name="Ramamoorthy G.K."/>
            <person name="Gryganskyi A."/>
            <person name="Culley D."/>
            <person name="Magnuson J.K."/>
            <person name="James T.Y."/>
            <person name="O'Malley M.A."/>
            <person name="Stajich J.E."/>
            <person name="Spatafora J.W."/>
            <person name="Visel A."/>
            <person name="Grigoriev I.V."/>
        </authorList>
    </citation>
    <scope>NUCLEOTIDE SEQUENCE [LARGE SCALE GENOMIC DNA]</scope>
    <source>
        <strain evidence="2 3">NRRL 3116</strain>
    </source>
</reference>
<dbReference type="RefSeq" id="XP_021875202.1">
    <property type="nucleotide sequence ID" value="XM_022021736.1"/>
</dbReference>
<comment type="caution">
    <text evidence="2">The sequence shown here is derived from an EMBL/GenBank/DDBJ whole genome shotgun (WGS) entry which is preliminary data.</text>
</comment>
<dbReference type="GeneID" id="33563580"/>
<dbReference type="AlphaFoldDB" id="A0A1Y2G528"/>
<keyword evidence="1" id="KW-1133">Transmembrane helix</keyword>
<dbReference type="Pfam" id="PF08592">
    <property type="entry name" value="Anthrone_oxy"/>
    <property type="match status" value="1"/>
</dbReference>
<keyword evidence="1" id="KW-0472">Membrane</keyword>
<dbReference type="InParanoid" id="A0A1Y2G528"/>
<dbReference type="InterPro" id="IPR013901">
    <property type="entry name" value="Anthrone_oxy"/>
</dbReference>
<dbReference type="PANTHER" id="PTHR36535:SF1">
    <property type="entry name" value="DUF1772 DOMAIN-CONTAINING PROTEIN"/>
    <property type="match status" value="1"/>
</dbReference>
<keyword evidence="3" id="KW-1185">Reference proteome</keyword>
<protein>
    <recommendedName>
        <fullName evidence="4">DUF1772-domain-containing protein</fullName>
    </recommendedName>
</protein>
<gene>
    <name evidence="2" type="ORF">BCR41DRAFT_329907</name>
</gene>
<evidence type="ECO:0000313" key="2">
    <source>
        <dbReference type="EMBL" id="ORY93707.1"/>
    </source>
</evidence>
<evidence type="ECO:0000313" key="3">
    <source>
        <dbReference type="Proteomes" id="UP000193648"/>
    </source>
</evidence>
<sequence>MSTAISTFFNQPAALFTTKSLTITSIGLFAGVALSFNAIIMPSLRRVPNTTALPIWANAYHIGKNLQVGLIMTSLATGSIVYYKTENPYFIVASMTMTSIIPYTIAFIAPINRTLFAVLDTHDYDLQKGQKSGQTVVARDTDFELDQLFIKWDLLHFGRTVLSFVALAVALYGSFSSKAISSK</sequence>
<name>A0A1Y2G528_9FUNG</name>
<keyword evidence="1" id="KW-0812">Transmembrane</keyword>
<dbReference type="Proteomes" id="UP000193648">
    <property type="component" value="Unassembled WGS sequence"/>
</dbReference>
<organism evidence="2 3">
    <name type="scientific">Lobosporangium transversale</name>
    <dbReference type="NCBI Taxonomy" id="64571"/>
    <lineage>
        <taxon>Eukaryota</taxon>
        <taxon>Fungi</taxon>
        <taxon>Fungi incertae sedis</taxon>
        <taxon>Mucoromycota</taxon>
        <taxon>Mortierellomycotina</taxon>
        <taxon>Mortierellomycetes</taxon>
        <taxon>Mortierellales</taxon>
        <taxon>Mortierellaceae</taxon>
        <taxon>Lobosporangium</taxon>
    </lineage>
</organism>
<evidence type="ECO:0008006" key="4">
    <source>
        <dbReference type="Google" id="ProtNLM"/>
    </source>
</evidence>
<dbReference type="PANTHER" id="PTHR36535">
    <property type="entry name" value="YALI0E30327P"/>
    <property type="match status" value="1"/>
</dbReference>
<feature type="transmembrane region" description="Helical" evidence="1">
    <location>
        <begin position="20"/>
        <end position="44"/>
    </location>
</feature>
<accession>A0A1Y2G528</accession>
<dbReference type="EMBL" id="MCFF01000092">
    <property type="protein sequence ID" value="ORY93707.1"/>
    <property type="molecule type" value="Genomic_DNA"/>
</dbReference>